<dbReference type="RefSeq" id="WP_090074855.1">
    <property type="nucleotide sequence ID" value="NZ_FOVR01000012.1"/>
</dbReference>
<name>A0A1I5JQY4_9HYPH</name>
<evidence type="ECO:0000256" key="1">
    <source>
        <dbReference type="SAM" id="Phobius"/>
    </source>
</evidence>
<organism evidence="2 3">
    <name type="scientific">Cohaesibacter marisflavi</name>
    <dbReference type="NCBI Taxonomy" id="655353"/>
    <lineage>
        <taxon>Bacteria</taxon>
        <taxon>Pseudomonadati</taxon>
        <taxon>Pseudomonadota</taxon>
        <taxon>Alphaproteobacteria</taxon>
        <taxon>Hyphomicrobiales</taxon>
        <taxon>Cohaesibacteraceae</taxon>
    </lineage>
</organism>
<feature type="transmembrane region" description="Helical" evidence="1">
    <location>
        <begin position="35"/>
        <end position="56"/>
    </location>
</feature>
<gene>
    <name evidence="2" type="ORF">SAMN04488056_11221</name>
</gene>
<keyword evidence="3" id="KW-1185">Reference proteome</keyword>
<dbReference type="Proteomes" id="UP000199236">
    <property type="component" value="Unassembled WGS sequence"/>
</dbReference>
<proteinExistence type="predicted"/>
<dbReference type="OrthoDB" id="1808939at2"/>
<evidence type="ECO:0000313" key="3">
    <source>
        <dbReference type="Proteomes" id="UP000199236"/>
    </source>
</evidence>
<evidence type="ECO:0000313" key="2">
    <source>
        <dbReference type="EMBL" id="SFO74756.1"/>
    </source>
</evidence>
<keyword evidence="1" id="KW-0812">Transmembrane</keyword>
<sequence length="61" mass="6574">MSRRTSLALIGLVIIALYAVPYLAIGHIAAWYGSFLFWICAAVVIIFLNLTATAGFKGGEQ</sequence>
<reference evidence="2 3" key="1">
    <citation type="submission" date="2016-10" db="EMBL/GenBank/DDBJ databases">
        <authorList>
            <person name="de Groot N.N."/>
        </authorList>
    </citation>
    <scope>NUCLEOTIDE SEQUENCE [LARGE SCALE GENOMIC DNA]</scope>
    <source>
        <strain evidence="2 3">CGMCC 1.9157</strain>
    </source>
</reference>
<accession>A0A1I5JQY4</accession>
<dbReference type="EMBL" id="FOVR01000012">
    <property type="protein sequence ID" value="SFO74756.1"/>
    <property type="molecule type" value="Genomic_DNA"/>
</dbReference>
<feature type="transmembrane region" description="Helical" evidence="1">
    <location>
        <begin position="7"/>
        <end position="29"/>
    </location>
</feature>
<keyword evidence="1" id="KW-1133">Transmembrane helix</keyword>
<protein>
    <submittedName>
        <fullName evidence="2">Uncharacterized protein</fullName>
    </submittedName>
</protein>
<keyword evidence="1" id="KW-0472">Membrane</keyword>
<dbReference type="AlphaFoldDB" id="A0A1I5JQY4"/>